<sequence length="33" mass="3751">MFSELSECTGCLSGDPWGKNFKHEPITFLSFQN</sequence>
<evidence type="ECO:0000313" key="1">
    <source>
        <dbReference type="EMBL" id="JAH07451.1"/>
    </source>
</evidence>
<dbReference type="AlphaFoldDB" id="A0A0E9PS55"/>
<accession>A0A0E9PS55</accession>
<name>A0A0E9PS55_ANGAN</name>
<organism evidence="1">
    <name type="scientific">Anguilla anguilla</name>
    <name type="common">European freshwater eel</name>
    <name type="synonym">Muraena anguilla</name>
    <dbReference type="NCBI Taxonomy" id="7936"/>
    <lineage>
        <taxon>Eukaryota</taxon>
        <taxon>Metazoa</taxon>
        <taxon>Chordata</taxon>
        <taxon>Craniata</taxon>
        <taxon>Vertebrata</taxon>
        <taxon>Euteleostomi</taxon>
        <taxon>Actinopterygii</taxon>
        <taxon>Neopterygii</taxon>
        <taxon>Teleostei</taxon>
        <taxon>Anguilliformes</taxon>
        <taxon>Anguillidae</taxon>
        <taxon>Anguilla</taxon>
    </lineage>
</organism>
<reference evidence="1" key="2">
    <citation type="journal article" date="2015" name="Fish Shellfish Immunol.">
        <title>Early steps in the European eel (Anguilla anguilla)-Vibrio vulnificus interaction in the gills: Role of the RtxA13 toxin.</title>
        <authorList>
            <person name="Callol A."/>
            <person name="Pajuelo D."/>
            <person name="Ebbesson L."/>
            <person name="Teles M."/>
            <person name="MacKenzie S."/>
            <person name="Amaro C."/>
        </authorList>
    </citation>
    <scope>NUCLEOTIDE SEQUENCE</scope>
</reference>
<dbReference type="EMBL" id="GBXM01101126">
    <property type="protein sequence ID" value="JAH07451.1"/>
    <property type="molecule type" value="Transcribed_RNA"/>
</dbReference>
<protein>
    <submittedName>
        <fullName evidence="1">Uncharacterized protein</fullName>
    </submittedName>
</protein>
<proteinExistence type="predicted"/>
<reference evidence="1" key="1">
    <citation type="submission" date="2014-11" db="EMBL/GenBank/DDBJ databases">
        <authorList>
            <person name="Amaro Gonzalez C."/>
        </authorList>
    </citation>
    <scope>NUCLEOTIDE SEQUENCE</scope>
</reference>